<dbReference type="InterPro" id="IPR021861">
    <property type="entry name" value="THO_THOC1"/>
</dbReference>
<evidence type="ECO:0000256" key="1">
    <source>
        <dbReference type="SAM" id="MobiDB-lite"/>
    </source>
</evidence>
<feature type="region of interest" description="Disordered" evidence="1">
    <location>
        <begin position="267"/>
        <end position="314"/>
    </location>
</feature>
<dbReference type="GO" id="GO:0000445">
    <property type="term" value="C:THO complex part of transcription export complex"/>
    <property type="evidence" value="ECO:0007669"/>
    <property type="project" value="TreeGrafter"/>
</dbReference>
<accession>A0A427YQ36</accession>
<organism evidence="2 3">
    <name type="scientific">Saitozyma podzolica</name>
    <dbReference type="NCBI Taxonomy" id="1890683"/>
    <lineage>
        <taxon>Eukaryota</taxon>
        <taxon>Fungi</taxon>
        <taxon>Dikarya</taxon>
        <taxon>Basidiomycota</taxon>
        <taxon>Agaricomycotina</taxon>
        <taxon>Tremellomycetes</taxon>
        <taxon>Tremellales</taxon>
        <taxon>Trimorphomycetaceae</taxon>
        <taxon>Saitozyma</taxon>
    </lineage>
</organism>
<reference evidence="2 3" key="1">
    <citation type="submission" date="2018-11" db="EMBL/GenBank/DDBJ databases">
        <title>Genome sequence of Saitozyma podzolica DSM 27192.</title>
        <authorList>
            <person name="Aliyu H."/>
            <person name="Gorte O."/>
            <person name="Ochsenreither K."/>
        </authorList>
    </citation>
    <scope>NUCLEOTIDE SEQUENCE [LARGE SCALE GENOMIC DNA]</scope>
    <source>
        <strain evidence="2 3">DSM 27192</strain>
    </source>
</reference>
<proteinExistence type="predicted"/>
<sequence length="774" mass="84738">MVSSLYPTLHTSLLSLSQSTSSQRSPQYSSVPLPPVLPPIPPEQLKSAVHGVWTPLWADFTGTQSLEGAKRGEVVRGVMDLVGRELAVTPIVHGELAEPLDGSDPVEHTRFQTELQDRLDLVLTLYEVVYETIPDAPSLEPGAVFIPLLEELVELISVDSWRTLWGYIETRSKRFTKDMPASKGKALPLLRTINAFLRFLPRTPADLIFRGRVHQFASSVISVADKSAINMRGDYNDVKTTWEEGAPEGPVGTSEDEVVKAAEEVEEAGAAGDENGDGSGDVQMGEEVKEESKDVQASASGETSTETPKPAEPDFYSTLWSLQQYFASPPTLDGPPTGDPPHTPFHDFKTKSDFVLPRLFEQTRRENEIMGKDTEMLADPSFRRQILVQYFILFQFLLNLTPASASKQAFTGGMPKTFVLDSDNEVWVKGKVATIREELRKMVPDGTRFEDTVLSIITRERHYAQWKNDGCPENVFEIPPLDNTTADEAAELWQRRLESPPQWPFKLGTRPLSKLWNRGFRDFNQLKSWRRQTSFEILDEELQRIVADEEDDKAMGLLDPEKEKANKATKIRINWRALRHARQTELRFFGALAKSRDITVLSKVKEAEAARMAGLSGEGVEGGEGETQGDGPDTPAGDTADAADTPAPEMVDEVAEEGKDVKEGAEDEAGEAVAEIGPEGVEGAGDVGADGEVAEAVKEQVPAGDEETADAAAAASAQIPEGEEEAEGEAEQPDAQEAGDDVKVEGEGADISDVPVVDGSQEVEVKPDVEMIAE</sequence>
<feature type="compositionally biased region" description="Polar residues" evidence="1">
    <location>
        <begin position="295"/>
        <end position="307"/>
    </location>
</feature>
<protein>
    <recommendedName>
        <fullName evidence="4">THO complex subunit 1</fullName>
    </recommendedName>
</protein>
<feature type="region of interest" description="Disordered" evidence="1">
    <location>
        <begin position="16"/>
        <end position="35"/>
    </location>
</feature>
<gene>
    <name evidence="2" type="ORF">EHS25_007578</name>
</gene>
<dbReference type="Pfam" id="PF11957">
    <property type="entry name" value="efThoc1"/>
    <property type="match status" value="2"/>
</dbReference>
<comment type="caution">
    <text evidence="2">The sequence shown here is derived from an EMBL/GenBank/DDBJ whole genome shotgun (WGS) entry which is preliminary data.</text>
</comment>
<feature type="region of interest" description="Disordered" evidence="1">
    <location>
        <begin position="613"/>
        <end position="753"/>
    </location>
</feature>
<evidence type="ECO:0008006" key="4">
    <source>
        <dbReference type="Google" id="ProtNLM"/>
    </source>
</evidence>
<dbReference type="EMBL" id="RSCD01000004">
    <property type="protein sequence ID" value="RSH93224.1"/>
    <property type="molecule type" value="Genomic_DNA"/>
</dbReference>
<feature type="compositionally biased region" description="Low complexity" evidence="1">
    <location>
        <begin position="629"/>
        <end position="648"/>
    </location>
</feature>
<dbReference type="AlphaFoldDB" id="A0A427YQ36"/>
<dbReference type="STRING" id="1890683.A0A427YQ36"/>
<feature type="compositionally biased region" description="Low complexity" evidence="1">
    <location>
        <begin position="16"/>
        <end position="31"/>
    </location>
</feature>
<feature type="compositionally biased region" description="Gly residues" evidence="1">
    <location>
        <begin position="616"/>
        <end position="628"/>
    </location>
</feature>
<dbReference type="Proteomes" id="UP000279259">
    <property type="component" value="Unassembled WGS sequence"/>
</dbReference>
<name>A0A427YQ36_9TREE</name>
<feature type="compositionally biased region" description="Acidic residues" evidence="1">
    <location>
        <begin position="721"/>
        <end position="739"/>
    </location>
</feature>
<evidence type="ECO:0000313" key="2">
    <source>
        <dbReference type="EMBL" id="RSH93224.1"/>
    </source>
</evidence>
<evidence type="ECO:0000313" key="3">
    <source>
        <dbReference type="Proteomes" id="UP000279259"/>
    </source>
</evidence>
<dbReference type="GO" id="GO:0006406">
    <property type="term" value="P:mRNA export from nucleus"/>
    <property type="evidence" value="ECO:0007669"/>
    <property type="project" value="TreeGrafter"/>
</dbReference>
<dbReference type="PANTHER" id="PTHR13265:SF0">
    <property type="entry name" value="HPR1"/>
    <property type="match status" value="1"/>
</dbReference>
<keyword evidence="3" id="KW-1185">Reference proteome</keyword>
<dbReference type="OrthoDB" id="9402762at2759"/>
<dbReference type="PANTHER" id="PTHR13265">
    <property type="entry name" value="THO COMPLEX SUBUNIT 1"/>
    <property type="match status" value="1"/>
</dbReference>